<dbReference type="PANTHER" id="PTHR47691">
    <property type="entry name" value="REGULATOR-RELATED"/>
    <property type="match status" value="1"/>
</dbReference>
<reference evidence="3" key="2">
    <citation type="submission" date="2024-06" db="EMBL/GenBank/DDBJ databases">
        <authorList>
            <person name="Plum-Jensen L.E."/>
            <person name="Schramm A."/>
            <person name="Marshall I.P.G."/>
        </authorList>
    </citation>
    <scope>NUCLEOTIDE SEQUENCE</scope>
    <source>
        <strain evidence="3">Rat1</strain>
    </source>
</reference>
<reference evidence="3" key="1">
    <citation type="journal article" date="2024" name="Syst. Appl. Microbiol.">
        <title>First single-strain enrichments of Electrothrix cable bacteria, description of E. aestuarii sp. nov. and E. rattekaaiensis sp. nov., and proposal of a cable bacteria taxonomy following the rules of the SeqCode.</title>
        <authorList>
            <person name="Plum-Jensen L.E."/>
            <person name="Schramm A."/>
            <person name="Marshall I.P.G."/>
        </authorList>
    </citation>
    <scope>NUCLEOTIDE SEQUENCE</scope>
    <source>
        <strain evidence="3">Rat1</strain>
    </source>
</reference>
<protein>
    <submittedName>
        <fullName evidence="3">Tetratricopeptide repeat protein</fullName>
    </submittedName>
</protein>
<feature type="domain" description="CHAT" evidence="2">
    <location>
        <begin position="90"/>
        <end position="369"/>
    </location>
</feature>
<feature type="repeat" description="TPR" evidence="1">
    <location>
        <begin position="937"/>
        <end position="970"/>
    </location>
</feature>
<dbReference type="KEGG" id="eaj:Q3M24_20120"/>
<dbReference type="InterPro" id="IPR027417">
    <property type="entry name" value="P-loop_NTPase"/>
</dbReference>
<dbReference type="Pfam" id="PF13176">
    <property type="entry name" value="TPR_7"/>
    <property type="match status" value="1"/>
</dbReference>
<evidence type="ECO:0000259" key="2">
    <source>
        <dbReference type="Pfam" id="PF12770"/>
    </source>
</evidence>
<dbReference type="SUPFAM" id="SSF52540">
    <property type="entry name" value="P-loop containing nucleoside triphosphate hydrolases"/>
    <property type="match status" value="1"/>
</dbReference>
<evidence type="ECO:0000313" key="3">
    <source>
        <dbReference type="EMBL" id="XCN72570.1"/>
    </source>
</evidence>
<dbReference type="EMBL" id="CP159373">
    <property type="protein sequence ID" value="XCN72570.1"/>
    <property type="molecule type" value="Genomic_DNA"/>
</dbReference>
<proteinExistence type="predicted"/>
<keyword evidence="1" id="KW-0802">TPR repeat</keyword>
<dbReference type="InterPro" id="IPR019734">
    <property type="entry name" value="TPR_rpt"/>
</dbReference>
<dbReference type="Pfam" id="PF13181">
    <property type="entry name" value="TPR_8"/>
    <property type="match status" value="1"/>
</dbReference>
<dbReference type="InterPro" id="IPR024983">
    <property type="entry name" value="CHAT_dom"/>
</dbReference>
<dbReference type="Gene3D" id="3.40.50.300">
    <property type="entry name" value="P-loop containing nucleotide triphosphate hydrolases"/>
    <property type="match status" value="1"/>
</dbReference>
<feature type="repeat" description="TPR" evidence="1">
    <location>
        <begin position="1017"/>
        <end position="1050"/>
    </location>
</feature>
<evidence type="ECO:0000256" key="1">
    <source>
        <dbReference type="PROSITE-ProRule" id="PRU00339"/>
    </source>
</evidence>
<dbReference type="Pfam" id="PF13424">
    <property type="entry name" value="TPR_12"/>
    <property type="match status" value="2"/>
</dbReference>
<dbReference type="InterPro" id="IPR011990">
    <property type="entry name" value="TPR-like_helical_dom_sf"/>
</dbReference>
<dbReference type="SUPFAM" id="SSF48452">
    <property type="entry name" value="TPR-like"/>
    <property type="match status" value="2"/>
</dbReference>
<dbReference type="AlphaFoldDB" id="A0AAU8LUL3"/>
<sequence>MSIELQLTFTDATHVMVSLLGDNPDTSPPAEFINPLEEKDLNELRWYLEDYGTSYAAEPDDVRAVAVQEQLPVWGTALFEAALDNERKAAKLFDRFLESGEEGRVLSIAADEPAVLTLPWELLHTPGGSFLVNENPPISIRRGLPGAGDARTPQPRAPKPNLHLLFIVSRPDGASFIDPRRDADAVLSALAKQEQARVEVEFLRPPTLDALRRRLRDTRLPTVDIIHFDGHGVFGKDSEADRGGKGDDIKGDGAATDRQQGWLLFEDKEGGKDRVAAEKFGQLLHQNHAGLVVLSACQSAAMDSKDPMSGVAARLVHAGIPAVIAMTHSVLVSTAEQLFAEFYSSLFQGCTVARSLDEARHDLLFNPERGIRLRGAGLAEEFKLDLHDWFLPALYQSGQDMALLSAEVSESPEARPALLSNLPEPQPSGFFGRSRELWQIERAFAVEDCRRFSITGFGGQGKTALALEAGRWLLRTHLFERVCMISYAAYQGSDPVSMAIATMSAVFEESLVDADAARASLAQTPTLLILDNLESLAADNTLGELLDAALPWSEAGASRVLLTSRQPDCNHPGYPLAGDYRHQTLALQGLQPHDSVDWFDSLRRLPPKTRLKRPRRDVLINLFRKVGFHPLSISLLAQQLKVRGPADVGERLEALLEEQPVNQADRSLLASLELSIEQLPAQCREWLPRLGVFQGGCLEEMIEHVTGLKEADWQELRNHLLIAGLMQAERVADSDVTFLRFHPTLAPALWQRLAKEEQDKLLQGYWQAYYGLSNELYKMDRTNPHAARALARCELPNLLRAVHVALQAGEAEEGVDFADSVNKFLRNFGLRRDAEELTEEAGKAGGTVGSQAWFLSQSNKGEQLRQNGQPKAAAEVFADILAGLEKTPSYERCLTLGMLGRCHKDQGQPAQAEQLYRQELEELAQLEQDDGVRRQTGSTWTDLADVLVAQGEYSKAKEAYQASLDIKAKIDDVRGTAVVMGQLGTLAKNQGELAEAEERYKEAIALFQSIGEPKHEAIYTHQLGMVYQQAKHWKAAEQAYRQAARLKEEQGMLGGSVSAGNSWQQLAQVCMLTDRLAEAEQWYNKALAAFKAGKDWPRVATTLSNLASLLADNPARLDEARGYAEESLAIKETLDPAAAQIWKTYNILARIADQQGDSSQAAEYRSKAERAFAPYRGGE</sequence>
<name>A0AAU8LUL3_9BACT</name>
<dbReference type="Pfam" id="PF12770">
    <property type="entry name" value="CHAT"/>
    <property type="match status" value="1"/>
</dbReference>
<organism evidence="3">
    <name type="scientific">Candidatus Electrothrix aestuarii</name>
    <dbReference type="NCBI Taxonomy" id="3062594"/>
    <lineage>
        <taxon>Bacteria</taxon>
        <taxon>Pseudomonadati</taxon>
        <taxon>Thermodesulfobacteriota</taxon>
        <taxon>Desulfobulbia</taxon>
        <taxon>Desulfobulbales</taxon>
        <taxon>Desulfobulbaceae</taxon>
        <taxon>Candidatus Electrothrix</taxon>
    </lineage>
</organism>
<dbReference type="SMART" id="SM00028">
    <property type="entry name" value="TPR"/>
    <property type="match status" value="6"/>
</dbReference>
<dbReference type="PROSITE" id="PS50005">
    <property type="entry name" value="TPR"/>
    <property type="match status" value="2"/>
</dbReference>
<dbReference type="PANTHER" id="PTHR47691:SF3">
    <property type="entry name" value="HTH-TYPE TRANSCRIPTIONAL REGULATOR RV0890C-RELATED"/>
    <property type="match status" value="1"/>
</dbReference>
<accession>A0AAU8LUL3</accession>
<gene>
    <name evidence="3" type="ORF">Q3M24_20120</name>
</gene>
<dbReference type="Gene3D" id="1.25.40.10">
    <property type="entry name" value="Tetratricopeptide repeat domain"/>
    <property type="match status" value="2"/>
</dbReference>